<name>A0A8R1E155_CAEJA</name>
<dbReference type="Proteomes" id="UP000005237">
    <property type="component" value="Unassembled WGS sequence"/>
</dbReference>
<dbReference type="EnsemblMetazoa" id="CJA17179.1">
    <property type="protein sequence ID" value="CJA17179.1"/>
    <property type="gene ID" value="WBGene00136383"/>
</dbReference>
<reference evidence="1" key="2">
    <citation type="submission" date="2022-06" db="UniProtKB">
        <authorList>
            <consortium name="EnsemblMetazoa"/>
        </authorList>
    </citation>
    <scope>IDENTIFICATION</scope>
    <source>
        <strain evidence="1">DF5081</strain>
    </source>
</reference>
<keyword evidence="2" id="KW-1185">Reference proteome</keyword>
<sequence length="184" mass="20633">MTCTTWETLANFSIFPRAKRLLDNACSEHGRDDVGCNSINSSYSVQICGTKRIAPIGKFVNSGLLYTAVYPAGQVIMVEVCDRYGGLMQCFSSSSTCRLGQLTGCSYTTVPTPYGVFVQDYKMETFVATTAKKGKFERHPFANDKRSRLGYFALERALRFFPPEFVGTLPELRIRKIIESQIFI</sequence>
<evidence type="ECO:0000313" key="2">
    <source>
        <dbReference type="Proteomes" id="UP000005237"/>
    </source>
</evidence>
<proteinExistence type="predicted"/>
<organism evidence="1 2">
    <name type="scientific">Caenorhabditis japonica</name>
    <dbReference type="NCBI Taxonomy" id="281687"/>
    <lineage>
        <taxon>Eukaryota</taxon>
        <taxon>Metazoa</taxon>
        <taxon>Ecdysozoa</taxon>
        <taxon>Nematoda</taxon>
        <taxon>Chromadorea</taxon>
        <taxon>Rhabditida</taxon>
        <taxon>Rhabditina</taxon>
        <taxon>Rhabditomorpha</taxon>
        <taxon>Rhabditoidea</taxon>
        <taxon>Rhabditidae</taxon>
        <taxon>Peloderinae</taxon>
        <taxon>Caenorhabditis</taxon>
    </lineage>
</organism>
<accession>A0A8R1E155</accession>
<evidence type="ECO:0000313" key="1">
    <source>
        <dbReference type="EnsemblMetazoa" id="CJA17179.1"/>
    </source>
</evidence>
<reference evidence="2" key="1">
    <citation type="submission" date="2010-08" db="EMBL/GenBank/DDBJ databases">
        <authorList>
            <consortium name="Caenorhabditis japonica Sequencing Consortium"/>
            <person name="Wilson R.K."/>
        </authorList>
    </citation>
    <scope>NUCLEOTIDE SEQUENCE [LARGE SCALE GENOMIC DNA]</scope>
    <source>
        <strain evidence="2">DF5081</strain>
    </source>
</reference>
<protein>
    <submittedName>
        <fullName evidence="1">Uncharacterized protein</fullName>
    </submittedName>
</protein>
<dbReference type="AlphaFoldDB" id="A0A8R1E155"/>